<protein>
    <submittedName>
        <fullName evidence="7">Dihydrofolate reductase</fullName>
    </submittedName>
</protein>
<evidence type="ECO:0000313" key="7">
    <source>
        <dbReference type="EMBL" id="APC42440.1"/>
    </source>
</evidence>
<accession>A0A1J0GND3</accession>
<dbReference type="PANTHER" id="PTHR43333:SF1">
    <property type="entry name" value="D-ISOMER SPECIFIC 2-HYDROXYACID DEHYDROGENASE NAD-BINDING DOMAIN-CONTAINING PROTEIN"/>
    <property type="match status" value="1"/>
</dbReference>
<dbReference type="InterPro" id="IPR006139">
    <property type="entry name" value="D-isomer_2_OHA_DH_cat_dom"/>
</dbReference>
<evidence type="ECO:0000256" key="4">
    <source>
        <dbReference type="RuleBase" id="RU003719"/>
    </source>
</evidence>
<feature type="domain" description="D-isomer specific 2-hydroxyacid dehydrogenase catalytic" evidence="5">
    <location>
        <begin position="37"/>
        <end position="309"/>
    </location>
</feature>
<keyword evidence="2 4" id="KW-0560">Oxidoreductase</keyword>
<dbReference type="CDD" id="cd12155">
    <property type="entry name" value="PGDH_1"/>
    <property type="match status" value="1"/>
</dbReference>
<dbReference type="PANTHER" id="PTHR43333">
    <property type="entry name" value="2-HACID_DH_C DOMAIN-CONTAINING PROTEIN"/>
    <property type="match status" value="1"/>
</dbReference>
<dbReference type="Gene3D" id="3.40.50.720">
    <property type="entry name" value="NAD(P)-binding Rossmann-like Domain"/>
    <property type="match status" value="2"/>
</dbReference>
<dbReference type="Proteomes" id="UP000182569">
    <property type="component" value="Chromosome"/>
</dbReference>
<evidence type="ECO:0000259" key="6">
    <source>
        <dbReference type="Pfam" id="PF02826"/>
    </source>
</evidence>
<dbReference type="Pfam" id="PF02826">
    <property type="entry name" value="2-Hacid_dh_C"/>
    <property type="match status" value="1"/>
</dbReference>
<dbReference type="OrthoDB" id="9805416at2"/>
<dbReference type="GO" id="GO:0051287">
    <property type="term" value="F:NAD binding"/>
    <property type="evidence" value="ECO:0007669"/>
    <property type="project" value="InterPro"/>
</dbReference>
<evidence type="ECO:0000256" key="3">
    <source>
        <dbReference type="ARBA" id="ARBA00023027"/>
    </source>
</evidence>
<name>A0A1J0GND3_9CLOT</name>
<organism evidence="7 8">
    <name type="scientific">Clostridium estertheticum subsp. estertheticum</name>
    <dbReference type="NCBI Taxonomy" id="1552"/>
    <lineage>
        <taxon>Bacteria</taxon>
        <taxon>Bacillati</taxon>
        <taxon>Bacillota</taxon>
        <taxon>Clostridia</taxon>
        <taxon>Eubacteriales</taxon>
        <taxon>Clostridiaceae</taxon>
        <taxon>Clostridium</taxon>
    </lineage>
</organism>
<reference evidence="8" key="1">
    <citation type="journal article" date="2016" name="Front. Microbiol.">
        <title>Complete Genome Sequence of Clostridium estertheticum DSM 8809, a Microbe Identified in Spoiled Vacuum Packed Beef.</title>
        <authorList>
            <person name="Yu Z."/>
            <person name="Gunn L."/>
            <person name="Brennan E."/>
            <person name="Reid R."/>
            <person name="Wall P.G."/>
            <person name="Gaora O.P."/>
            <person name="Hurley D."/>
            <person name="Bolton D."/>
            <person name="Fanning S."/>
        </authorList>
    </citation>
    <scope>NUCLEOTIDE SEQUENCE [LARGE SCALE GENOMIC DNA]</scope>
    <source>
        <strain evidence="8">DSM 8809</strain>
    </source>
</reference>
<dbReference type="Pfam" id="PF00389">
    <property type="entry name" value="2-Hacid_dh"/>
    <property type="match status" value="1"/>
</dbReference>
<dbReference type="SUPFAM" id="SSF52283">
    <property type="entry name" value="Formate/glycerate dehydrogenase catalytic domain-like"/>
    <property type="match status" value="1"/>
</dbReference>
<dbReference type="SUPFAM" id="SSF51735">
    <property type="entry name" value="NAD(P)-binding Rossmann-fold domains"/>
    <property type="match status" value="1"/>
</dbReference>
<feature type="domain" description="D-isomer specific 2-hydroxyacid dehydrogenase NAD-binding" evidence="6">
    <location>
        <begin position="108"/>
        <end position="277"/>
    </location>
</feature>
<evidence type="ECO:0000313" key="8">
    <source>
        <dbReference type="Proteomes" id="UP000182569"/>
    </source>
</evidence>
<dbReference type="KEGG" id="ceu:A7L45_21545"/>
<evidence type="ECO:0000256" key="2">
    <source>
        <dbReference type="ARBA" id="ARBA00023002"/>
    </source>
</evidence>
<comment type="similarity">
    <text evidence="1 4">Belongs to the D-isomer specific 2-hydroxyacid dehydrogenase family.</text>
</comment>
<proteinExistence type="inferred from homology"/>
<evidence type="ECO:0000259" key="5">
    <source>
        <dbReference type="Pfam" id="PF00389"/>
    </source>
</evidence>
<keyword evidence="3" id="KW-0520">NAD</keyword>
<dbReference type="InterPro" id="IPR036291">
    <property type="entry name" value="NAD(P)-bd_dom_sf"/>
</dbReference>
<gene>
    <name evidence="7" type="ORF">A7L45_21545</name>
</gene>
<dbReference type="STRING" id="1552.A7L45_21545"/>
<keyword evidence="8" id="KW-1185">Reference proteome</keyword>
<dbReference type="AlphaFoldDB" id="A0A1J0GND3"/>
<evidence type="ECO:0000256" key="1">
    <source>
        <dbReference type="ARBA" id="ARBA00005854"/>
    </source>
</evidence>
<dbReference type="PROSITE" id="PS00671">
    <property type="entry name" value="D_2_HYDROXYACID_DH_3"/>
    <property type="match status" value="1"/>
</dbReference>
<dbReference type="GO" id="GO:0016616">
    <property type="term" value="F:oxidoreductase activity, acting on the CH-OH group of donors, NAD or NADP as acceptor"/>
    <property type="evidence" value="ECO:0007669"/>
    <property type="project" value="InterPro"/>
</dbReference>
<sequence length="315" mass="36480">MAIKTLFTYNYGGEKRKDIEAFGYDIKVISEENLIYNEELADIEVLVCYDPFKTLDIRKMKKLKWIQLSSIGIDQLPVEYVRKRSIIITNNKGGYSIPMGEWIVLKTLEMLKNSKKLYKNQVDRKWKMDTSLLELYGKTIGFIGTGTIANEAAKRFQGFGVTVFGVNTSGHDAEYFDRCYAMDELCEMLKLCDVVVVTVPYTKSTHHLINEDMFSSMKDGTFFINVARGNIVDEHFLIKSLKNGKLAGAAIDVYEEEPLKENSELWELDNIILTSHNSWISQMRNERRFETIYENMKRYIINDKLVNVVDLKRGY</sequence>
<dbReference type="EMBL" id="CP015756">
    <property type="protein sequence ID" value="APC42440.1"/>
    <property type="molecule type" value="Genomic_DNA"/>
</dbReference>
<dbReference type="InterPro" id="IPR006140">
    <property type="entry name" value="D-isomer_DH_NAD-bd"/>
</dbReference>
<dbReference type="RefSeq" id="WP_071614727.1">
    <property type="nucleotide sequence ID" value="NZ_CP015756.1"/>
</dbReference>
<dbReference type="InterPro" id="IPR029753">
    <property type="entry name" value="D-isomer_DH_CS"/>
</dbReference>